<evidence type="ECO:0000256" key="1">
    <source>
        <dbReference type="ARBA" id="ARBA00010641"/>
    </source>
</evidence>
<reference evidence="9" key="1">
    <citation type="journal article" date="2019" name="Int. J. Syst. Evol. Microbiol.">
        <title>The Global Catalogue of Microorganisms (GCM) 10K type strain sequencing project: providing services to taxonomists for standard genome sequencing and annotation.</title>
        <authorList>
            <consortium name="The Broad Institute Genomics Platform"/>
            <consortium name="The Broad Institute Genome Sequencing Center for Infectious Disease"/>
            <person name="Wu L."/>
            <person name="Ma J."/>
        </authorList>
    </citation>
    <scope>NUCLEOTIDE SEQUENCE [LARGE SCALE GENOMIC DNA]</scope>
    <source>
        <strain evidence="9">CCM 7043</strain>
    </source>
</reference>
<evidence type="ECO:0000259" key="6">
    <source>
        <dbReference type="Pfam" id="PF04542"/>
    </source>
</evidence>
<dbReference type="InterPro" id="IPR013249">
    <property type="entry name" value="RNA_pol_sigma70_r4_t2"/>
</dbReference>
<dbReference type="InterPro" id="IPR007627">
    <property type="entry name" value="RNA_pol_sigma70_r2"/>
</dbReference>
<comment type="similarity">
    <text evidence="1">Belongs to the sigma-70 factor family. ECF subfamily.</text>
</comment>
<dbReference type="Pfam" id="PF04542">
    <property type="entry name" value="Sigma70_r2"/>
    <property type="match status" value="1"/>
</dbReference>
<accession>A0ABW4V869</accession>
<feature type="domain" description="RNA polymerase sigma factor 70 region 4 type 2" evidence="7">
    <location>
        <begin position="111"/>
        <end position="161"/>
    </location>
</feature>
<evidence type="ECO:0000256" key="2">
    <source>
        <dbReference type="ARBA" id="ARBA00023015"/>
    </source>
</evidence>
<name>A0ABW4V869_9MICO</name>
<comment type="caution">
    <text evidence="8">The sequence shown here is derived from an EMBL/GenBank/DDBJ whole genome shotgun (WGS) entry which is preliminary data.</text>
</comment>
<evidence type="ECO:0000256" key="4">
    <source>
        <dbReference type="ARBA" id="ARBA00023163"/>
    </source>
</evidence>
<organism evidence="8 9">
    <name type="scientific">Promicromonospora aerolata</name>
    <dbReference type="NCBI Taxonomy" id="195749"/>
    <lineage>
        <taxon>Bacteria</taxon>
        <taxon>Bacillati</taxon>
        <taxon>Actinomycetota</taxon>
        <taxon>Actinomycetes</taxon>
        <taxon>Micrococcales</taxon>
        <taxon>Promicromonosporaceae</taxon>
        <taxon>Promicromonospora</taxon>
    </lineage>
</organism>
<evidence type="ECO:0000313" key="9">
    <source>
        <dbReference type="Proteomes" id="UP001597338"/>
    </source>
</evidence>
<protein>
    <submittedName>
        <fullName evidence="8">RNA polymerase sigma factor</fullName>
    </submittedName>
</protein>
<dbReference type="EMBL" id="JBHUHF010000001">
    <property type="protein sequence ID" value="MFD2026021.1"/>
    <property type="molecule type" value="Genomic_DNA"/>
</dbReference>
<keyword evidence="4" id="KW-0804">Transcription</keyword>
<dbReference type="InterPro" id="IPR013324">
    <property type="entry name" value="RNA_pol_sigma_r3/r4-like"/>
</dbReference>
<keyword evidence="9" id="KW-1185">Reference proteome</keyword>
<dbReference type="Gene3D" id="1.10.10.10">
    <property type="entry name" value="Winged helix-like DNA-binding domain superfamily/Winged helix DNA-binding domain"/>
    <property type="match status" value="1"/>
</dbReference>
<dbReference type="Gene3D" id="1.10.1740.10">
    <property type="match status" value="1"/>
</dbReference>
<evidence type="ECO:0000256" key="3">
    <source>
        <dbReference type="ARBA" id="ARBA00023082"/>
    </source>
</evidence>
<dbReference type="InterPro" id="IPR014284">
    <property type="entry name" value="RNA_pol_sigma-70_dom"/>
</dbReference>
<gene>
    <name evidence="8" type="ORF">ACFSL2_10935</name>
</gene>
<dbReference type="Proteomes" id="UP001597338">
    <property type="component" value="Unassembled WGS sequence"/>
</dbReference>
<dbReference type="RefSeq" id="WP_377197888.1">
    <property type="nucleotide sequence ID" value="NZ_JBHUHF010000001.1"/>
</dbReference>
<sequence length="216" mass="23906">MPAPESRPPDNEARFTALFESTHRALLSYAVRRVAEPADAADVVAESFLVAWRRIDDVPAGTDARPWMFGVARRVMANARRSDRRRMALADRLRNHLTDVVPPPADPVSDVERALARLSDDDQELLRLVAWEELARDEIALVLGISRTAVRVRLHRARKRLTDQLAALAAAEDDDVATPAALLAADRTGREPLKRSAPGGQVMSRWAQARPGIEEA</sequence>
<feature type="region of interest" description="Disordered" evidence="5">
    <location>
        <begin position="187"/>
        <end position="216"/>
    </location>
</feature>
<dbReference type="Pfam" id="PF08281">
    <property type="entry name" value="Sigma70_r4_2"/>
    <property type="match status" value="1"/>
</dbReference>
<dbReference type="NCBIfam" id="TIGR02937">
    <property type="entry name" value="sigma70-ECF"/>
    <property type="match status" value="1"/>
</dbReference>
<feature type="domain" description="RNA polymerase sigma-70 region 2" evidence="6">
    <location>
        <begin position="18"/>
        <end position="86"/>
    </location>
</feature>
<dbReference type="SUPFAM" id="SSF88659">
    <property type="entry name" value="Sigma3 and sigma4 domains of RNA polymerase sigma factors"/>
    <property type="match status" value="1"/>
</dbReference>
<dbReference type="InterPro" id="IPR013325">
    <property type="entry name" value="RNA_pol_sigma_r2"/>
</dbReference>
<dbReference type="CDD" id="cd06171">
    <property type="entry name" value="Sigma70_r4"/>
    <property type="match status" value="1"/>
</dbReference>
<proteinExistence type="inferred from homology"/>
<evidence type="ECO:0000256" key="5">
    <source>
        <dbReference type="SAM" id="MobiDB-lite"/>
    </source>
</evidence>
<dbReference type="InterPro" id="IPR036388">
    <property type="entry name" value="WH-like_DNA-bd_sf"/>
</dbReference>
<dbReference type="SUPFAM" id="SSF88946">
    <property type="entry name" value="Sigma2 domain of RNA polymerase sigma factors"/>
    <property type="match status" value="1"/>
</dbReference>
<keyword evidence="2" id="KW-0805">Transcription regulation</keyword>
<evidence type="ECO:0000259" key="7">
    <source>
        <dbReference type="Pfam" id="PF08281"/>
    </source>
</evidence>
<keyword evidence="3" id="KW-0731">Sigma factor</keyword>
<dbReference type="PANTHER" id="PTHR43133:SF25">
    <property type="entry name" value="RNA POLYMERASE SIGMA FACTOR RFAY-RELATED"/>
    <property type="match status" value="1"/>
</dbReference>
<dbReference type="InterPro" id="IPR039425">
    <property type="entry name" value="RNA_pol_sigma-70-like"/>
</dbReference>
<evidence type="ECO:0000313" key="8">
    <source>
        <dbReference type="EMBL" id="MFD2026021.1"/>
    </source>
</evidence>
<dbReference type="PANTHER" id="PTHR43133">
    <property type="entry name" value="RNA POLYMERASE ECF-TYPE SIGMA FACTO"/>
    <property type="match status" value="1"/>
</dbReference>